<keyword evidence="1" id="KW-0812">Transmembrane</keyword>
<protein>
    <submittedName>
        <fullName evidence="2">Uncharacterized protein</fullName>
    </submittedName>
</protein>
<feature type="transmembrane region" description="Helical" evidence="1">
    <location>
        <begin position="21"/>
        <end position="43"/>
    </location>
</feature>
<sequence length="131" mass="15323">MGGCRRLRGRMIITRLRISSIGIIGRILMVVFIWIMLLLLFHIRMVKMVMNRRRGVLLLLLDMIIFGIIHSLFVFLLTTTTTTTGHAQLSDGNGSPEIGRERRKWLNGRLTRRCMLRKMMWMWVCHLLALS</sequence>
<reference evidence="2" key="1">
    <citation type="submission" date="2014-05" db="EMBL/GenBank/DDBJ databases">
        <authorList>
            <person name="Chronopoulou M."/>
        </authorList>
    </citation>
    <scope>NUCLEOTIDE SEQUENCE</scope>
    <source>
        <tissue evidence="2">Whole organism</tissue>
    </source>
</reference>
<accession>A0A0K2U3V5</accession>
<keyword evidence="1" id="KW-1133">Transmembrane helix</keyword>
<dbReference type="AlphaFoldDB" id="A0A0K2U3V5"/>
<dbReference type="EMBL" id="HACA01015512">
    <property type="protein sequence ID" value="CDW32873.1"/>
    <property type="molecule type" value="Transcribed_RNA"/>
</dbReference>
<name>A0A0K2U3V5_LEPSM</name>
<evidence type="ECO:0000256" key="1">
    <source>
        <dbReference type="SAM" id="Phobius"/>
    </source>
</evidence>
<feature type="transmembrane region" description="Helical" evidence="1">
    <location>
        <begin position="55"/>
        <end position="77"/>
    </location>
</feature>
<evidence type="ECO:0000313" key="2">
    <source>
        <dbReference type="EMBL" id="CDW32873.1"/>
    </source>
</evidence>
<proteinExistence type="predicted"/>
<organism evidence="2">
    <name type="scientific">Lepeophtheirus salmonis</name>
    <name type="common">Salmon louse</name>
    <name type="synonym">Caligus salmonis</name>
    <dbReference type="NCBI Taxonomy" id="72036"/>
    <lineage>
        <taxon>Eukaryota</taxon>
        <taxon>Metazoa</taxon>
        <taxon>Ecdysozoa</taxon>
        <taxon>Arthropoda</taxon>
        <taxon>Crustacea</taxon>
        <taxon>Multicrustacea</taxon>
        <taxon>Hexanauplia</taxon>
        <taxon>Copepoda</taxon>
        <taxon>Siphonostomatoida</taxon>
        <taxon>Caligidae</taxon>
        <taxon>Lepeophtheirus</taxon>
    </lineage>
</organism>
<keyword evidence="1" id="KW-0472">Membrane</keyword>